<dbReference type="GeneID" id="101846961"/>
<dbReference type="Proteomes" id="UP000694888">
    <property type="component" value="Unplaced"/>
</dbReference>
<dbReference type="PANTHER" id="PTHR23245:SF25">
    <property type="entry name" value="TRNA WYBUTOSINE-SYNTHESIZING PROTEIN 2 HOMOLOG"/>
    <property type="match status" value="1"/>
</dbReference>
<protein>
    <recommendedName>
        <fullName evidence="3">tRNA wybutosine-synthesizing protein 2 homolog</fullName>
        <ecNumber evidence="2">2.5.1.114</ecNumber>
    </recommendedName>
    <alternativeName>
        <fullName evidence="7">tRNA(Phe) (4-demethylwyosine(37)-C(7)) aminocarboxypropyltransferase</fullName>
    </alternativeName>
</protein>
<dbReference type="PANTHER" id="PTHR23245">
    <property type="entry name" value="TRNA METHYLTRANSFERASE"/>
    <property type="match status" value="1"/>
</dbReference>
<dbReference type="Pfam" id="PF25132">
    <property type="entry name" value="TYW2_N"/>
    <property type="match status" value="1"/>
</dbReference>
<dbReference type="InterPro" id="IPR029063">
    <property type="entry name" value="SAM-dependent_MTases_sf"/>
</dbReference>
<proteinExistence type="predicted"/>
<evidence type="ECO:0000313" key="12">
    <source>
        <dbReference type="RefSeq" id="XP_005098190.1"/>
    </source>
</evidence>
<dbReference type="InterPro" id="IPR030382">
    <property type="entry name" value="MeTrfase_TRM5/TYW2"/>
</dbReference>
<evidence type="ECO:0000256" key="6">
    <source>
        <dbReference type="ARBA" id="ARBA00022694"/>
    </source>
</evidence>
<dbReference type="InterPro" id="IPR056743">
    <property type="entry name" value="TRM5-TYW2-like_MTfase"/>
</dbReference>
<evidence type="ECO:0000259" key="10">
    <source>
        <dbReference type="PROSITE" id="PS51684"/>
    </source>
</evidence>
<dbReference type="InterPro" id="IPR056745">
    <property type="entry name" value="TYW2_N"/>
</dbReference>
<evidence type="ECO:0000313" key="11">
    <source>
        <dbReference type="Proteomes" id="UP000694888"/>
    </source>
</evidence>
<name>A0ABM0JP19_APLCA</name>
<keyword evidence="5" id="KW-0949">S-adenosyl-L-methionine</keyword>
<gene>
    <name evidence="12" type="primary">LOC101846961</name>
</gene>
<dbReference type="PROSITE" id="PS51684">
    <property type="entry name" value="SAM_MT_TRM5_TYW2"/>
    <property type="match status" value="1"/>
</dbReference>
<feature type="domain" description="SAM-dependent methyltransferase TRM5/TYW2-type" evidence="10">
    <location>
        <begin position="114"/>
        <end position="602"/>
    </location>
</feature>
<sequence>MGEEFQLCSHAIIVPSDKAQHVRHQLEKHNLWDGQHRLQKLKNEFVAVPVLSSKISQVKQYWPDFETVKIALPRSKKVKVKNEAPPNSLKDRFFAELKCHDIPISLLQEVPKKWERHGDLVILPVGSFSSPQWDKLGVKLWEIVVETLSCQRLARSSAVSQDGFRSSQVRLLRGDNGWVMHVDNEIKYGFDVTKCMFSSGNVTEKLRVAGFDCKGLTVVDLYAGIGYFTLPYLVHAGATHVHACEWNPSAVIALRHNLEANGVAGRCTVYEGDNRQLQLTSVADVVNLGLIPSSEPGWPIAVQVLKVEGGIMHIHGNVSSIPRTVLSQEVPGTLSMAPDMQQRGERKFVEADCVREFLETGAPQSKTVVDQGRDCHLDTFALQDRHVSDSDSPTTVQQSPVSERVCERTEEVAECSRVDLSCACVGGQKNDGRMMKESGSPVQSLSTGLHHLGVAEGLATHSEGCGREDVHIQRNTSLSVKTGVNEGCCDVKDSGSFSSFFAGVENSECNFDTRKDGGVNKSLGHSKMSTSLEQNAPTCVNSKKYNLKKVCDEWSVYVQKRMAGLLEEKKGGQWSVRELHVEVVKSYAPHVWHVVLDLECRPLVL</sequence>
<dbReference type="Pfam" id="PF02475">
    <property type="entry name" value="TRM5-TYW2_MTfase"/>
    <property type="match status" value="1"/>
</dbReference>
<comment type="pathway">
    <text evidence="1">tRNA modification; wybutosine-tRNA(Phe) biosynthesis.</text>
</comment>
<evidence type="ECO:0000256" key="3">
    <source>
        <dbReference type="ARBA" id="ARBA00017179"/>
    </source>
</evidence>
<reference evidence="12" key="1">
    <citation type="submission" date="2025-08" db="UniProtKB">
        <authorList>
            <consortium name="RefSeq"/>
        </authorList>
    </citation>
    <scope>IDENTIFICATION</scope>
</reference>
<evidence type="ECO:0000256" key="8">
    <source>
        <dbReference type="ARBA" id="ARBA00037786"/>
    </source>
</evidence>
<keyword evidence="6" id="KW-0819">tRNA processing</keyword>
<keyword evidence="4" id="KW-0808">Transferase</keyword>
<dbReference type="CDD" id="cd02440">
    <property type="entry name" value="AdoMet_MTases"/>
    <property type="match status" value="1"/>
</dbReference>
<dbReference type="SUPFAM" id="SSF53335">
    <property type="entry name" value="S-adenosyl-L-methionine-dependent methyltransferases"/>
    <property type="match status" value="1"/>
</dbReference>
<dbReference type="RefSeq" id="XP_005098190.1">
    <property type="nucleotide sequence ID" value="XM_005098133.3"/>
</dbReference>
<evidence type="ECO:0000256" key="4">
    <source>
        <dbReference type="ARBA" id="ARBA00022679"/>
    </source>
</evidence>
<comment type="function">
    <text evidence="8">S-adenosyl-L-methionine-dependent transferase that acts as a component of the wybutosine biosynthesis pathway. Wybutosine is a hyper modified guanosine with a tricyclic base found at the 3'-position adjacent to the anticodon of eukaryotic phenylalanine tRNA. Catalyzes the transfer of the alpha-amino-alpha-carboxypropyl (acp) group from S-adenosyl-L-methionine to the C-7 position of 4-demethylwyosine (imG-14) to produce wybutosine-86.</text>
</comment>
<accession>A0ABM0JP19</accession>
<comment type="catalytic activity">
    <reaction evidence="9">
        <text>4-demethylwyosine(37) in tRNA(Phe) + S-adenosyl-L-methionine = 4-demethyl-7-[(3S)-3-amino-3-carboxypropyl]wyosine(37) in tRNA(Phe) + S-methyl-5'-thioadenosine + H(+)</text>
        <dbReference type="Rhea" id="RHEA:36355"/>
        <dbReference type="Rhea" id="RHEA-COMP:10164"/>
        <dbReference type="Rhea" id="RHEA-COMP:10378"/>
        <dbReference type="ChEBI" id="CHEBI:15378"/>
        <dbReference type="ChEBI" id="CHEBI:17509"/>
        <dbReference type="ChEBI" id="CHEBI:59789"/>
        <dbReference type="ChEBI" id="CHEBI:64315"/>
        <dbReference type="ChEBI" id="CHEBI:73550"/>
        <dbReference type="EC" id="2.5.1.114"/>
    </reaction>
</comment>
<evidence type="ECO:0000256" key="9">
    <source>
        <dbReference type="ARBA" id="ARBA00049400"/>
    </source>
</evidence>
<dbReference type="Gene3D" id="3.40.50.150">
    <property type="entry name" value="Vaccinia Virus protein VP39"/>
    <property type="match status" value="2"/>
</dbReference>
<evidence type="ECO:0000256" key="5">
    <source>
        <dbReference type="ARBA" id="ARBA00022691"/>
    </source>
</evidence>
<dbReference type="InterPro" id="IPR056744">
    <property type="entry name" value="TRM5/TYW2-like_N"/>
</dbReference>
<dbReference type="Gene3D" id="3.30.300.110">
    <property type="entry name" value="Met-10+ protein-like domains"/>
    <property type="match status" value="1"/>
</dbReference>
<evidence type="ECO:0000256" key="2">
    <source>
        <dbReference type="ARBA" id="ARBA00012265"/>
    </source>
</evidence>
<keyword evidence="11" id="KW-1185">Reference proteome</keyword>
<evidence type="ECO:0000256" key="7">
    <source>
        <dbReference type="ARBA" id="ARBA00031315"/>
    </source>
</evidence>
<dbReference type="Pfam" id="PF25133">
    <property type="entry name" value="TYW2_N_2"/>
    <property type="match status" value="1"/>
</dbReference>
<evidence type="ECO:0000256" key="1">
    <source>
        <dbReference type="ARBA" id="ARBA00004797"/>
    </source>
</evidence>
<dbReference type="EC" id="2.5.1.114" evidence="2"/>
<organism evidence="11 12">
    <name type="scientific">Aplysia californica</name>
    <name type="common">California sea hare</name>
    <dbReference type="NCBI Taxonomy" id="6500"/>
    <lineage>
        <taxon>Eukaryota</taxon>
        <taxon>Metazoa</taxon>
        <taxon>Spiralia</taxon>
        <taxon>Lophotrochozoa</taxon>
        <taxon>Mollusca</taxon>
        <taxon>Gastropoda</taxon>
        <taxon>Heterobranchia</taxon>
        <taxon>Euthyneura</taxon>
        <taxon>Tectipleura</taxon>
        <taxon>Aplysiida</taxon>
        <taxon>Aplysioidea</taxon>
        <taxon>Aplysiidae</taxon>
        <taxon>Aplysia</taxon>
    </lineage>
</organism>